<accession>A0A1I7GHW3</accession>
<reference evidence="3" key="1">
    <citation type="submission" date="2016-10" db="EMBL/GenBank/DDBJ databases">
        <authorList>
            <person name="Varghese N."/>
            <person name="Submissions S."/>
        </authorList>
    </citation>
    <scope>NUCLEOTIDE SEQUENCE [LARGE SCALE GENOMIC DNA]</scope>
    <source>
        <strain evidence="3">CGMCC 1.6981</strain>
    </source>
</reference>
<evidence type="ECO:0000313" key="3">
    <source>
        <dbReference type="Proteomes" id="UP000198693"/>
    </source>
</evidence>
<dbReference type="EMBL" id="FPBP01000003">
    <property type="protein sequence ID" value="SFU48008.1"/>
    <property type="molecule type" value="Genomic_DNA"/>
</dbReference>
<feature type="region of interest" description="Disordered" evidence="1">
    <location>
        <begin position="282"/>
        <end position="314"/>
    </location>
</feature>
<name>A0A1I7GHW3_9GAMM</name>
<keyword evidence="3" id="KW-1185">Reference proteome</keyword>
<proteinExistence type="predicted"/>
<dbReference type="Proteomes" id="UP000198693">
    <property type="component" value="Unassembled WGS sequence"/>
</dbReference>
<dbReference type="OrthoDB" id="5614256at2"/>
<evidence type="ECO:0000256" key="1">
    <source>
        <dbReference type="SAM" id="MobiDB-lite"/>
    </source>
</evidence>
<dbReference type="RefSeq" id="WP_139232973.1">
    <property type="nucleotide sequence ID" value="NZ_FPBP01000003.1"/>
</dbReference>
<sequence length="805" mass="92161">MTNITLSTQGLIREAFQPRADYYEVTKWGTYIREILKNLNELNSHFQSDTPCWPPLQLEKAIEELSELSVVETWVADLDSLPKDKSSGIRAAAPITSSLVNVNDRPAGLVGTHLIMVAHIIYAAKWWRDEIERNKCEYHEPETNKKLFRERYQLSLEAACRSMRLMSNATLENTVWDTYDSETYYAKLAIIVEETKYGTALNDRNKGYIQNIERMIAFAYKKRGPHEGPVRRNVASREGEIEKKLTYEIVTLGGDQPASLLKRYIDYGTDDPVKKEQLEKRHRANGLATSEELSGIEHQREASPIKANNGDSPLQSKIRSQLKTKHITKKAQLTPYRWAQLSRVEIRHLWSYIREKSNKKISIALALIMMTGRSLEEVVSARVVKTRKQLPQNMSETDLFIVTEVASWVSGIIEPESRRQLNSQWEGMFEPTAKKVSFKIPMEFKSIILPLAKRADERSEKRSAAFFSGMRLSDIKGDLPDVLSELTSRYSTRITLHRIEGVLFDTAIAGGQDIADACLISGRYPPTGNVSSLYYYSPKTKHLRDVYNQTADVIQHVAIGFSPHQLSMIDDNQDDERAGSPIMPTDAFVSKMVHDLKLRYQNSIAEAHCTDILIKAHNAFTVYTVMLMMFSTGYRSVKDPLSDFRHINKRRKTIVIADKVDDSLTNSRVIPATDLLLNQLHHYGTHCDFLKSRMGLFFNQDTSRPFFFLNKNMVPKNVTPEQLQRHLSLEATPPLNMNRHYLRTRLRELDVPGEYVDVFMGHWGIDQAPSGRHSTFCLKKYLTVVRETLDTILTSNSWKEVRGFS</sequence>
<dbReference type="AlphaFoldDB" id="A0A1I7GHW3"/>
<dbReference type="STRING" id="463301.SAMN04487955_10314"/>
<organism evidence="2 3">
    <name type="scientific">Halomonas korlensis</name>
    <dbReference type="NCBI Taxonomy" id="463301"/>
    <lineage>
        <taxon>Bacteria</taxon>
        <taxon>Pseudomonadati</taxon>
        <taxon>Pseudomonadota</taxon>
        <taxon>Gammaproteobacteria</taxon>
        <taxon>Oceanospirillales</taxon>
        <taxon>Halomonadaceae</taxon>
        <taxon>Halomonas</taxon>
    </lineage>
</organism>
<gene>
    <name evidence="2" type="ORF">SAMN04487955_10314</name>
</gene>
<protein>
    <submittedName>
        <fullName evidence="2">Uncharacterized protein</fullName>
    </submittedName>
</protein>
<evidence type="ECO:0000313" key="2">
    <source>
        <dbReference type="EMBL" id="SFU48008.1"/>
    </source>
</evidence>